<sequence>MCWGWQTAGPSHLSHPDYICPRCESGFIEELPEEPSALLAKLASAGKSSMAMLSI</sequence>
<dbReference type="AlphaFoldDB" id="A0A803VZ10"/>
<evidence type="ECO:0000313" key="2">
    <source>
        <dbReference type="Proteomes" id="UP000016665"/>
    </source>
</evidence>
<dbReference type="Ensembl" id="ENSFALT00000035793.1">
    <property type="protein sequence ID" value="ENSFALP00000027966.1"/>
    <property type="gene ID" value="ENSFALG00000028496.1"/>
</dbReference>
<reference evidence="1" key="3">
    <citation type="submission" date="2025-09" db="UniProtKB">
        <authorList>
            <consortium name="Ensembl"/>
        </authorList>
    </citation>
    <scope>IDENTIFICATION</scope>
</reference>
<keyword evidence="2" id="KW-1185">Reference proteome</keyword>
<evidence type="ECO:0000313" key="1">
    <source>
        <dbReference type="Ensembl" id="ENSFALP00000027966.1"/>
    </source>
</evidence>
<protein>
    <recommendedName>
        <fullName evidence="3">RING-type E3 ubiquitin transferase</fullName>
    </recommendedName>
</protein>
<evidence type="ECO:0008006" key="3">
    <source>
        <dbReference type="Google" id="ProtNLM"/>
    </source>
</evidence>
<dbReference type="Proteomes" id="UP000016665">
    <property type="component" value="Chromosome 28"/>
</dbReference>
<reference evidence="1" key="2">
    <citation type="submission" date="2025-08" db="UniProtKB">
        <authorList>
            <consortium name="Ensembl"/>
        </authorList>
    </citation>
    <scope>IDENTIFICATION</scope>
</reference>
<name>A0A803VZ10_FICAL</name>
<reference evidence="1 2" key="1">
    <citation type="journal article" date="2012" name="Nature">
        <title>The genomic landscape of species divergence in Ficedula flycatchers.</title>
        <authorList>
            <person name="Ellegren H."/>
            <person name="Smeds L."/>
            <person name="Burri R."/>
            <person name="Olason P.I."/>
            <person name="Backstrom N."/>
            <person name="Kawakami T."/>
            <person name="Kunstner A."/>
            <person name="Makinen H."/>
            <person name="Nadachowska-Brzyska K."/>
            <person name="Qvarnstrom A."/>
            <person name="Uebbing S."/>
            <person name="Wolf J.B."/>
        </authorList>
    </citation>
    <scope>NUCLEOTIDE SEQUENCE [LARGE SCALE GENOMIC DNA]</scope>
</reference>
<proteinExistence type="predicted"/>
<accession>A0A803VZ10</accession>
<organism evidence="1 2">
    <name type="scientific">Ficedula albicollis</name>
    <name type="common">Collared flycatcher</name>
    <name type="synonym">Muscicapa albicollis</name>
    <dbReference type="NCBI Taxonomy" id="59894"/>
    <lineage>
        <taxon>Eukaryota</taxon>
        <taxon>Metazoa</taxon>
        <taxon>Chordata</taxon>
        <taxon>Craniata</taxon>
        <taxon>Vertebrata</taxon>
        <taxon>Euteleostomi</taxon>
        <taxon>Archelosauria</taxon>
        <taxon>Archosauria</taxon>
        <taxon>Dinosauria</taxon>
        <taxon>Saurischia</taxon>
        <taxon>Theropoda</taxon>
        <taxon>Coelurosauria</taxon>
        <taxon>Aves</taxon>
        <taxon>Neognathae</taxon>
        <taxon>Neoaves</taxon>
        <taxon>Telluraves</taxon>
        <taxon>Australaves</taxon>
        <taxon>Passeriformes</taxon>
        <taxon>Muscicapidae</taxon>
        <taxon>Ficedula</taxon>
    </lineage>
</organism>